<keyword evidence="1" id="KW-0614">Plasmid</keyword>
<protein>
    <submittedName>
        <fullName evidence="1">Uncharacterized protein</fullName>
    </submittedName>
</protein>
<dbReference type="AlphaFoldDB" id="A0A8U0I2S1"/>
<organism evidence="1 2">
    <name type="scientific">Halorussus limi</name>
    <dbReference type="NCBI Taxonomy" id="2938695"/>
    <lineage>
        <taxon>Archaea</taxon>
        <taxon>Methanobacteriati</taxon>
        <taxon>Methanobacteriota</taxon>
        <taxon>Stenosarchaea group</taxon>
        <taxon>Halobacteria</taxon>
        <taxon>Halobacteriales</taxon>
        <taxon>Haladaptataceae</taxon>
        <taxon>Halorussus</taxon>
    </lineage>
</organism>
<dbReference type="EMBL" id="CP096663">
    <property type="protein sequence ID" value="UPV77206.1"/>
    <property type="molecule type" value="Genomic_DNA"/>
</dbReference>
<reference evidence="1 2" key="1">
    <citation type="submission" date="2022-04" db="EMBL/GenBank/DDBJ databases">
        <title>Diverse halophilic archaea isolated from saline environments.</title>
        <authorList>
            <person name="Cui H.-L."/>
        </authorList>
    </citation>
    <scope>NUCLEOTIDE SEQUENCE [LARGE SCALE GENOMIC DNA]</scope>
    <source>
        <strain evidence="1 2">XZYJT49</strain>
        <plasmid evidence="1 2">unnamed4</plasmid>
    </source>
</reference>
<evidence type="ECO:0000313" key="1">
    <source>
        <dbReference type="EMBL" id="UPV77206.1"/>
    </source>
</evidence>
<dbReference type="RefSeq" id="WP_248653230.1">
    <property type="nucleotide sequence ID" value="NZ_CP096663.1"/>
</dbReference>
<evidence type="ECO:0000313" key="2">
    <source>
        <dbReference type="Proteomes" id="UP000830729"/>
    </source>
</evidence>
<geneLocation type="plasmid" evidence="1 2">
    <name>unnamed4</name>
</geneLocation>
<gene>
    <name evidence="1" type="ORF">M0R89_22815</name>
</gene>
<dbReference type="Proteomes" id="UP000830729">
    <property type="component" value="Plasmid unnamed4"/>
</dbReference>
<dbReference type="GeneID" id="72188096"/>
<keyword evidence="2" id="KW-1185">Reference proteome</keyword>
<name>A0A8U0I2S1_9EURY</name>
<proteinExistence type="predicted"/>
<sequence>MSASEQDAKEEVKDIILDHRGSDDQISSREINDQIGVDDIGSFPNTRAIIRELVLEDNIPIASGGNGYYVIETEDELKEYIDSLESRMLSIADRKYGIRRAAQDWDGRSSLLRMRTSCRLLP</sequence>
<dbReference type="KEGG" id="halx:M0R89_22815"/>
<accession>A0A8U0I2S1</accession>